<evidence type="ECO:0000256" key="2">
    <source>
        <dbReference type="ARBA" id="ARBA00022475"/>
    </source>
</evidence>
<dbReference type="OrthoDB" id="9783652at2"/>
<dbReference type="InterPro" id="IPR018480">
    <property type="entry name" value="PNAcMuramoyl-5peptid_Trfase_CS"/>
</dbReference>
<gene>
    <name evidence="9" type="ORF">ETF27_09060</name>
</gene>
<name>A0A5C8GD04_9BACT</name>
<feature type="transmembrane region" description="Helical" evidence="8">
    <location>
        <begin position="86"/>
        <end position="103"/>
    </location>
</feature>
<organism evidence="9 10">
    <name type="scientific">Prevotella brunnea</name>
    <dbReference type="NCBI Taxonomy" id="2508867"/>
    <lineage>
        <taxon>Bacteria</taxon>
        <taxon>Pseudomonadati</taxon>
        <taxon>Bacteroidota</taxon>
        <taxon>Bacteroidia</taxon>
        <taxon>Bacteroidales</taxon>
        <taxon>Prevotellaceae</taxon>
        <taxon>Prevotella</taxon>
    </lineage>
</organism>
<dbReference type="PANTHER" id="PTHR22926">
    <property type="entry name" value="PHOSPHO-N-ACETYLMURAMOYL-PENTAPEPTIDE-TRANSFERASE"/>
    <property type="match status" value="1"/>
</dbReference>
<feature type="binding site" evidence="7">
    <location>
        <position position="230"/>
    </location>
    <ligand>
        <name>Mg(2+)</name>
        <dbReference type="ChEBI" id="CHEBI:18420"/>
    </ligand>
</feature>
<evidence type="ECO:0000313" key="10">
    <source>
        <dbReference type="Proteomes" id="UP000321612"/>
    </source>
</evidence>
<evidence type="ECO:0000256" key="8">
    <source>
        <dbReference type="SAM" id="Phobius"/>
    </source>
</evidence>
<keyword evidence="6 8" id="KW-0472">Membrane</keyword>
<accession>A0A5C8GD04</accession>
<keyword evidence="5 8" id="KW-1133">Transmembrane helix</keyword>
<dbReference type="GO" id="GO:0005886">
    <property type="term" value="C:plasma membrane"/>
    <property type="evidence" value="ECO:0007669"/>
    <property type="project" value="UniProtKB-SubCell"/>
</dbReference>
<feature type="transmembrane region" description="Helical" evidence="8">
    <location>
        <begin position="115"/>
        <end position="132"/>
    </location>
</feature>
<dbReference type="Proteomes" id="UP000321612">
    <property type="component" value="Unassembled WGS sequence"/>
</dbReference>
<evidence type="ECO:0000256" key="6">
    <source>
        <dbReference type="ARBA" id="ARBA00023136"/>
    </source>
</evidence>
<keyword evidence="2" id="KW-1003">Cell membrane</keyword>
<dbReference type="GO" id="GO:0009103">
    <property type="term" value="P:lipopolysaccharide biosynthetic process"/>
    <property type="evidence" value="ECO:0007669"/>
    <property type="project" value="TreeGrafter"/>
</dbReference>
<reference evidence="10" key="1">
    <citation type="submission" date="2019-05" db="EMBL/GenBank/DDBJ databases">
        <title>Prevotella brunnea sp. nov., isolated from a wound of a patient.</title>
        <authorList>
            <person name="Buhl M."/>
        </authorList>
    </citation>
    <scope>NUCLEOTIDE SEQUENCE [LARGE SCALE GENOMIC DNA]</scope>
    <source>
        <strain evidence="10">A2672</strain>
    </source>
</reference>
<protein>
    <submittedName>
        <fullName evidence="9">Undecaprenyl/decaprenyl-phosphate alpha-N-acetylglucosaminyl 1-phosphate transferase</fullName>
    </submittedName>
</protein>
<feature type="transmembrane region" description="Helical" evidence="8">
    <location>
        <begin position="312"/>
        <end position="330"/>
    </location>
</feature>
<dbReference type="GO" id="GO:0016780">
    <property type="term" value="F:phosphotransferase activity, for other substituted phosphate groups"/>
    <property type="evidence" value="ECO:0007669"/>
    <property type="project" value="InterPro"/>
</dbReference>
<keyword evidence="7" id="KW-0479">Metal-binding</keyword>
<dbReference type="GO" id="GO:0046872">
    <property type="term" value="F:metal ion binding"/>
    <property type="evidence" value="ECO:0007669"/>
    <property type="project" value="UniProtKB-KW"/>
</dbReference>
<evidence type="ECO:0000256" key="4">
    <source>
        <dbReference type="ARBA" id="ARBA00022692"/>
    </source>
</evidence>
<dbReference type="PANTHER" id="PTHR22926:SF3">
    <property type="entry name" value="UNDECAPRENYL-PHOSPHATE ALPHA-N-ACETYLGLUCOSAMINYL 1-PHOSPHATE TRANSFERASE"/>
    <property type="match status" value="1"/>
</dbReference>
<evidence type="ECO:0000256" key="5">
    <source>
        <dbReference type="ARBA" id="ARBA00022989"/>
    </source>
</evidence>
<feature type="transmembrane region" description="Helical" evidence="8">
    <location>
        <begin position="48"/>
        <end position="74"/>
    </location>
</feature>
<dbReference type="RefSeq" id="WP_130829298.1">
    <property type="nucleotide sequence ID" value="NZ_SDIK01000071.1"/>
</dbReference>
<dbReference type="Pfam" id="PF00953">
    <property type="entry name" value="Glycos_transf_4"/>
    <property type="match status" value="1"/>
</dbReference>
<evidence type="ECO:0000256" key="3">
    <source>
        <dbReference type="ARBA" id="ARBA00022679"/>
    </source>
</evidence>
<keyword evidence="7" id="KW-0460">Magnesium</keyword>
<sequence length="368" mass="41719">MNIYIIICLISFLVSAACGFIIIPQILNFCKERHLYDIPNKRKIHKNAIPRLGGVAFLPCMLAATVVALVVWSYAYNGKKISVSPWTYFFALGILIIYITGLTDDLFGVKAKKKLIIQIFSASLLPISWLYINNMYGFCTIHEIPFWIGAPLTVIVLVFIMNAINLIDGIDGLSAGLSFIALSGFLYGFFLEQIWVYCILIAGLMGVLISFLYFNIFGKIEDNRKIFMGDSGSLTLGYILGVLLIKFCMNNPHVMSYRKESMFLSVTLLIVPVFDVFRVIITRLLHKRNLFQPDKNHIHHKLMRMGLKQHQALVGILLLAFFFILFNTLANGVLNVTTIIIADIVLYTLLHVLIIDRLIRRRGLSPFQ</sequence>
<feature type="transmembrane region" description="Helical" evidence="8">
    <location>
        <begin position="226"/>
        <end position="247"/>
    </location>
</feature>
<keyword evidence="4 8" id="KW-0812">Transmembrane</keyword>
<feature type="transmembrane region" description="Helical" evidence="8">
    <location>
        <begin position="6"/>
        <end position="27"/>
    </location>
</feature>
<feature type="transmembrane region" description="Helical" evidence="8">
    <location>
        <begin position="262"/>
        <end position="281"/>
    </location>
</feature>
<evidence type="ECO:0000256" key="1">
    <source>
        <dbReference type="ARBA" id="ARBA00004651"/>
    </source>
</evidence>
<feature type="transmembrane region" description="Helical" evidence="8">
    <location>
        <begin position="194"/>
        <end position="214"/>
    </location>
</feature>
<comment type="cofactor">
    <cofactor evidence="7">
        <name>Mg(2+)</name>
        <dbReference type="ChEBI" id="CHEBI:18420"/>
    </cofactor>
</comment>
<dbReference type="GO" id="GO:0044038">
    <property type="term" value="P:cell wall macromolecule biosynthetic process"/>
    <property type="evidence" value="ECO:0007669"/>
    <property type="project" value="TreeGrafter"/>
</dbReference>
<comment type="caution">
    <text evidence="9">The sequence shown here is derived from an EMBL/GenBank/DDBJ whole genome shotgun (WGS) entry which is preliminary data.</text>
</comment>
<keyword evidence="10" id="KW-1185">Reference proteome</keyword>
<keyword evidence="3 9" id="KW-0808">Transferase</keyword>
<proteinExistence type="predicted"/>
<feature type="transmembrane region" description="Helical" evidence="8">
    <location>
        <begin position="144"/>
        <end position="163"/>
    </location>
</feature>
<dbReference type="PROSITE" id="PS01348">
    <property type="entry name" value="MRAY_2"/>
    <property type="match status" value="1"/>
</dbReference>
<dbReference type="CDD" id="cd06853">
    <property type="entry name" value="GT_WecA_like"/>
    <property type="match status" value="1"/>
</dbReference>
<dbReference type="EMBL" id="SDIK01000071">
    <property type="protein sequence ID" value="TXJ59746.1"/>
    <property type="molecule type" value="Genomic_DNA"/>
</dbReference>
<evidence type="ECO:0000313" key="9">
    <source>
        <dbReference type="EMBL" id="TXJ59746.1"/>
    </source>
</evidence>
<dbReference type="InterPro" id="IPR000715">
    <property type="entry name" value="Glycosyl_transferase_4"/>
</dbReference>
<feature type="binding site" evidence="7">
    <location>
        <position position="165"/>
    </location>
    <ligand>
        <name>Mg(2+)</name>
        <dbReference type="ChEBI" id="CHEBI:18420"/>
    </ligand>
</feature>
<feature type="transmembrane region" description="Helical" evidence="8">
    <location>
        <begin position="336"/>
        <end position="355"/>
    </location>
</feature>
<feature type="transmembrane region" description="Helical" evidence="8">
    <location>
        <begin position="170"/>
        <end position="188"/>
    </location>
</feature>
<dbReference type="AlphaFoldDB" id="A0A5C8GD04"/>
<dbReference type="GO" id="GO:0071555">
    <property type="term" value="P:cell wall organization"/>
    <property type="evidence" value="ECO:0007669"/>
    <property type="project" value="TreeGrafter"/>
</dbReference>
<comment type="subcellular location">
    <subcellularLocation>
        <location evidence="1">Cell membrane</location>
        <topology evidence="1">Multi-pass membrane protein</topology>
    </subcellularLocation>
</comment>
<evidence type="ECO:0000256" key="7">
    <source>
        <dbReference type="PIRSR" id="PIRSR600715-1"/>
    </source>
</evidence>